<evidence type="ECO:0000313" key="3">
    <source>
        <dbReference type="Proteomes" id="UP000326018"/>
    </source>
</evidence>
<dbReference type="Proteomes" id="UP000326018">
    <property type="component" value="Unassembled WGS sequence"/>
</dbReference>
<dbReference type="RefSeq" id="WP_150703318.1">
    <property type="nucleotide sequence ID" value="NZ_CABVIB010000016.1"/>
</dbReference>
<dbReference type="EMBL" id="CABVIB010000016">
    <property type="protein sequence ID" value="VVO09602.1"/>
    <property type="molecule type" value="Genomic_DNA"/>
</dbReference>
<evidence type="ECO:0000259" key="1">
    <source>
        <dbReference type="Pfam" id="PF09722"/>
    </source>
</evidence>
<evidence type="ECO:0000313" key="2">
    <source>
        <dbReference type="EMBL" id="VVO09602.1"/>
    </source>
</evidence>
<dbReference type="Pfam" id="PF09722">
    <property type="entry name" value="Xre_MbcA_ParS_C"/>
    <property type="match status" value="1"/>
</dbReference>
<dbReference type="InterPro" id="IPR011979">
    <property type="entry name" value="Antitox_Xre"/>
</dbReference>
<dbReference type="AlphaFoldDB" id="A0A5E7DQW7"/>
<accession>A0A5E7DQW7</accession>
<proteinExistence type="predicted"/>
<feature type="domain" description="Antitoxin Xre/MbcA/ParS-like toxin-binding" evidence="1">
    <location>
        <begin position="97"/>
        <end position="146"/>
    </location>
</feature>
<dbReference type="OrthoDB" id="8595277at2"/>
<reference evidence="2 3" key="1">
    <citation type="submission" date="2019-09" db="EMBL/GenBank/DDBJ databases">
        <authorList>
            <person name="Chandra G."/>
            <person name="Truman W A."/>
        </authorList>
    </citation>
    <scope>NUCLEOTIDE SEQUENCE [LARGE SCALE GENOMIC DNA]</scope>
    <source>
        <strain evidence="2">PS712</strain>
    </source>
</reference>
<dbReference type="NCBIfam" id="TIGR02293">
    <property type="entry name" value="TAS_TIGR02293"/>
    <property type="match status" value="1"/>
</dbReference>
<dbReference type="InterPro" id="IPR024467">
    <property type="entry name" value="Xre/MbcA/ParS-like_toxin-bd"/>
</dbReference>
<organism evidence="2 3">
    <name type="scientific">Pseudomonas fluorescens</name>
    <dbReference type="NCBI Taxonomy" id="294"/>
    <lineage>
        <taxon>Bacteria</taxon>
        <taxon>Pseudomonadati</taxon>
        <taxon>Pseudomonadota</taxon>
        <taxon>Gammaproteobacteria</taxon>
        <taxon>Pseudomonadales</taxon>
        <taxon>Pseudomonadaceae</taxon>
        <taxon>Pseudomonas</taxon>
    </lineage>
</organism>
<sequence>MLAELLPAPAYHNYRCRLEASLQITLDASEQEIHALIVAGFAAERVKMFSDLGVYDAAALNQIIPLATLYTRLARNQRLSLGESDRLFRLAHVTAMAEALFGDVKKARRWLSKPKQRFAWQPPIALLSTTQGTRMVEELLIQVAEGLAL</sequence>
<name>A0A5E7DQW7_PSEFL</name>
<protein>
    <recommendedName>
        <fullName evidence="1">Antitoxin Xre/MbcA/ParS-like toxin-binding domain-containing protein</fullName>
    </recommendedName>
</protein>
<gene>
    <name evidence="2" type="ORF">PS712_03348</name>
</gene>